<evidence type="ECO:0000256" key="9">
    <source>
        <dbReference type="ARBA" id="ARBA00023015"/>
    </source>
</evidence>
<evidence type="ECO:0000313" key="16">
    <source>
        <dbReference type="EMBL" id="SDT19688.1"/>
    </source>
</evidence>
<evidence type="ECO:0000256" key="13">
    <source>
        <dbReference type="ARBA" id="ARBA00023204"/>
    </source>
</evidence>
<keyword evidence="17" id="KW-1185">Reference proteome</keyword>
<evidence type="ECO:0000256" key="3">
    <source>
        <dbReference type="ARBA" id="ARBA00012000"/>
    </source>
</evidence>
<dbReference type="GO" id="GO:0043916">
    <property type="term" value="F:DNA-7-methylguanine glycosylase activity"/>
    <property type="evidence" value="ECO:0007669"/>
    <property type="project" value="TreeGrafter"/>
</dbReference>
<evidence type="ECO:0000256" key="14">
    <source>
        <dbReference type="SAM" id="MobiDB-lite"/>
    </source>
</evidence>
<dbReference type="EC" id="3.2.2.21" evidence="3"/>
<dbReference type="GO" id="GO:0006285">
    <property type="term" value="P:base-excision repair, AP site formation"/>
    <property type="evidence" value="ECO:0007669"/>
    <property type="project" value="TreeGrafter"/>
</dbReference>
<proteinExistence type="predicted"/>
<keyword evidence="6" id="KW-0479">Metal-binding</keyword>
<dbReference type="InterPro" id="IPR018062">
    <property type="entry name" value="HTH_AraC-typ_CS"/>
</dbReference>
<dbReference type="GO" id="GO:0003700">
    <property type="term" value="F:DNA-binding transcription factor activity"/>
    <property type="evidence" value="ECO:0007669"/>
    <property type="project" value="InterPro"/>
</dbReference>
<keyword evidence="4" id="KW-0489">Methyltransferase</keyword>
<dbReference type="SMART" id="SM01009">
    <property type="entry name" value="AlkA_N"/>
    <property type="match status" value="1"/>
</dbReference>
<evidence type="ECO:0000256" key="12">
    <source>
        <dbReference type="ARBA" id="ARBA00023163"/>
    </source>
</evidence>
<dbReference type="GO" id="GO:0032993">
    <property type="term" value="C:protein-DNA complex"/>
    <property type="evidence" value="ECO:0007669"/>
    <property type="project" value="TreeGrafter"/>
</dbReference>
<dbReference type="Gene3D" id="1.10.1670.10">
    <property type="entry name" value="Helix-hairpin-Helix base-excision DNA repair enzymes (C-terminal)"/>
    <property type="match status" value="1"/>
</dbReference>
<dbReference type="GO" id="GO:0043565">
    <property type="term" value="F:sequence-specific DNA binding"/>
    <property type="evidence" value="ECO:0007669"/>
    <property type="project" value="InterPro"/>
</dbReference>
<dbReference type="Pfam" id="PF02805">
    <property type="entry name" value="Ada_Zn_binding"/>
    <property type="match status" value="1"/>
</dbReference>
<sequence length="528" mass="57467">MLTTDQCYQAVAGRDRRFDGMFFTAVSSTGIFCRPSCPARTPLRKNVDFYQTAAAAAEAGFRACKRCRPDASPNSPEWDIRADVTGRAMRLIQDGLVDRSGISGLASALGYSPRQLGRVLQSELGVGPLAIARTERVRTARTLVESTRLSMSEIAFAAGFSSIRQFNDTFRAVYSSSPRDLRSGAGEPHGGESIVVRLAYRPPLDHAHLFRYLGVRAIEGVEDVSEDRYSRSLRLAHGPAVLTLTPGSGDFIECHLRLADTRDLGSAVARARRILDLDADPGAVRATLTDAGLSELSDTCPGIRSPGTGDPVELAIRTVLGQQISVAAAQTHLNRLVTAFGQDLPEDLRVGSVDRVFPTAAAIAEIPDEHWSLPGRRIDTLRTLSTQLAEGSIDLGPGCDRTEVDERLLAVPGIGPWSLGYIRMRALGDPDVLLGSDLGVKKAMSELHSSVTDKTDWAQRLDRCRPWRSYVTHLLWAHHSRPEPQTPTAQRIRSGESNDDDNDTAHRGHGAIYDHRLDAGTNPAHLGW</sequence>
<dbReference type="Pfam" id="PF12833">
    <property type="entry name" value="HTH_18"/>
    <property type="match status" value="1"/>
</dbReference>
<dbReference type="SUPFAM" id="SSF46689">
    <property type="entry name" value="Homeodomain-like"/>
    <property type="match status" value="1"/>
</dbReference>
<dbReference type="GO" id="GO:0032131">
    <property type="term" value="F:alkylated DNA binding"/>
    <property type="evidence" value="ECO:0007669"/>
    <property type="project" value="TreeGrafter"/>
</dbReference>
<evidence type="ECO:0000259" key="15">
    <source>
        <dbReference type="PROSITE" id="PS01124"/>
    </source>
</evidence>
<comment type="cofactor">
    <cofactor evidence="2">
        <name>Zn(2+)</name>
        <dbReference type="ChEBI" id="CHEBI:29105"/>
    </cofactor>
</comment>
<dbReference type="Pfam" id="PF00730">
    <property type="entry name" value="HhH-GPD"/>
    <property type="match status" value="1"/>
</dbReference>
<dbReference type="InterPro" id="IPR004026">
    <property type="entry name" value="Ada_DNA_repair_Zn-bd"/>
</dbReference>
<evidence type="ECO:0000256" key="2">
    <source>
        <dbReference type="ARBA" id="ARBA00001947"/>
    </source>
</evidence>
<dbReference type="InterPro" id="IPR003265">
    <property type="entry name" value="HhH-GPD_domain"/>
</dbReference>
<organism evidence="16 17">
    <name type="scientific">Brevibacterium sandarakinum</name>
    <dbReference type="NCBI Taxonomy" id="629680"/>
    <lineage>
        <taxon>Bacteria</taxon>
        <taxon>Bacillati</taxon>
        <taxon>Actinomycetota</taxon>
        <taxon>Actinomycetes</taxon>
        <taxon>Micrococcales</taxon>
        <taxon>Brevibacteriaceae</taxon>
        <taxon>Brevibacterium</taxon>
    </lineage>
</organism>
<dbReference type="GO" id="GO:0008168">
    <property type="term" value="F:methyltransferase activity"/>
    <property type="evidence" value="ECO:0007669"/>
    <property type="project" value="UniProtKB-KW"/>
</dbReference>
<dbReference type="EMBL" id="LT629739">
    <property type="protein sequence ID" value="SDT19688.1"/>
    <property type="molecule type" value="Genomic_DNA"/>
</dbReference>
<dbReference type="AlphaFoldDB" id="A0A1H1YDU0"/>
<dbReference type="GO" id="GO:0008725">
    <property type="term" value="F:DNA-3-methyladenine glycosylase activity"/>
    <property type="evidence" value="ECO:0007669"/>
    <property type="project" value="TreeGrafter"/>
</dbReference>
<dbReference type="GO" id="GO:0006307">
    <property type="term" value="P:DNA alkylation repair"/>
    <property type="evidence" value="ECO:0007669"/>
    <property type="project" value="TreeGrafter"/>
</dbReference>
<evidence type="ECO:0000256" key="5">
    <source>
        <dbReference type="ARBA" id="ARBA00022679"/>
    </source>
</evidence>
<keyword evidence="8" id="KW-0862">Zinc</keyword>
<keyword evidence="13" id="KW-0234">DNA repair</keyword>
<dbReference type="CDD" id="cd00056">
    <property type="entry name" value="ENDO3c"/>
    <property type="match status" value="1"/>
</dbReference>
<evidence type="ECO:0000256" key="11">
    <source>
        <dbReference type="ARBA" id="ARBA00023159"/>
    </source>
</evidence>
<dbReference type="InterPro" id="IPR035451">
    <property type="entry name" value="Ada-like_dom_sf"/>
</dbReference>
<accession>A0A1H1YDU0</accession>
<evidence type="ECO:0000256" key="7">
    <source>
        <dbReference type="ARBA" id="ARBA00022763"/>
    </source>
</evidence>
<dbReference type="SUPFAM" id="SSF55945">
    <property type="entry name" value="TATA-box binding protein-like"/>
    <property type="match status" value="1"/>
</dbReference>
<dbReference type="SUPFAM" id="SSF57884">
    <property type="entry name" value="Ada DNA repair protein, N-terminal domain (N-Ada 10)"/>
    <property type="match status" value="1"/>
</dbReference>
<feature type="region of interest" description="Disordered" evidence="14">
    <location>
        <begin position="481"/>
        <end position="516"/>
    </location>
</feature>
<protein>
    <recommendedName>
        <fullName evidence="3">DNA-3-methyladenine glycosylase II</fullName>
        <ecNumber evidence="3">3.2.2.21</ecNumber>
    </recommendedName>
</protein>
<dbReference type="FunFam" id="3.40.10.10:FF:000001">
    <property type="entry name" value="DNA-3-methyladenine glycosylase 2"/>
    <property type="match status" value="1"/>
</dbReference>
<dbReference type="PANTHER" id="PTHR43003:SF13">
    <property type="entry name" value="DNA-3-METHYLADENINE GLYCOSYLASE 2"/>
    <property type="match status" value="1"/>
</dbReference>
<dbReference type="InterPro" id="IPR018060">
    <property type="entry name" value="HTH_AraC"/>
</dbReference>
<dbReference type="InterPro" id="IPR037046">
    <property type="entry name" value="AlkA_N_sf"/>
</dbReference>
<keyword evidence="12" id="KW-0804">Transcription</keyword>
<evidence type="ECO:0000313" key="17">
    <source>
        <dbReference type="Proteomes" id="UP000199700"/>
    </source>
</evidence>
<name>A0A1H1YDU0_BRESA</name>
<keyword evidence="11" id="KW-0010">Activator</keyword>
<dbReference type="Proteomes" id="UP000199700">
    <property type="component" value="Chromosome"/>
</dbReference>
<dbReference type="OrthoDB" id="9811249at2"/>
<dbReference type="Gene3D" id="3.40.10.10">
    <property type="entry name" value="DNA Methylphosphotriester Repair Domain"/>
    <property type="match status" value="1"/>
</dbReference>
<evidence type="ECO:0000256" key="1">
    <source>
        <dbReference type="ARBA" id="ARBA00000086"/>
    </source>
</evidence>
<dbReference type="PROSITE" id="PS00041">
    <property type="entry name" value="HTH_ARAC_FAMILY_1"/>
    <property type="match status" value="1"/>
</dbReference>
<evidence type="ECO:0000256" key="4">
    <source>
        <dbReference type="ARBA" id="ARBA00022603"/>
    </source>
</evidence>
<keyword evidence="10" id="KW-0238">DNA-binding</keyword>
<dbReference type="SMART" id="SM00478">
    <property type="entry name" value="ENDO3c"/>
    <property type="match status" value="1"/>
</dbReference>
<dbReference type="InterPro" id="IPR009057">
    <property type="entry name" value="Homeodomain-like_sf"/>
</dbReference>
<feature type="domain" description="HTH araC/xylS-type" evidence="15">
    <location>
        <begin position="86"/>
        <end position="184"/>
    </location>
</feature>
<evidence type="ECO:0000256" key="6">
    <source>
        <dbReference type="ARBA" id="ARBA00022723"/>
    </source>
</evidence>
<dbReference type="SMART" id="SM00342">
    <property type="entry name" value="HTH_ARAC"/>
    <property type="match status" value="1"/>
</dbReference>
<dbReference type="RefSeq" id="WP_092108548.1">
    <property type="nucleotide sequence ID" value="NZ_LT629739.1"/>
</dbReference>
<dbReference type="PROSITE" id="PS01124">
    <property type="entry name" value="HTH_ARAC_FAMILY_2"/>
    <property type="match status" value="1"/>
</dbReference>
<dbReference type="Gene3D" id="1.10.340.30">
    <property type="entry name" value="Hypothetical protein, domain 2"/>
    <property type="match status" value="1"/>
</dbReference>
<dbReference type="InterPro" id="IPR010316">
    <property type="entry name" value="AlkA_N"/>
</dbReference>
<dbReference type="PANTHER" id="PTHR43003">
    <property type="entry name" value="DNA-3-METHYLADENINE GLYCOSYLASE"/>
    <property type="match status" value="1"/>
</dbReference>
<dbReference type="InterPro" id="IPR051912">
    <property type="entry name" value="Alkylbase_DNA_Glycosylase/TA"/>
</dbReference>
<dbReference type="Gene3D" id="1.10.10.60">
    <property type="entry name" value="Homeodomain-like"/>
    <property type="match status" value="1"/>
</dbReference>
<keyword evidence="5" id="KW-0808">Transferase</keyword>
<reference evidence="16" key="1">
    <citation type="submission" date="2016-10" db="EMBL/GenBank/DDBJ databases">
        <authorList>
            <person name="Varghese N."/>
            <person name="Submissions S."/>
        </authorList>
    </citation>
    <scope>NUCLEOTIDE SEQUENCE [LARGE SCALE GENOMIC DNA]</scope>
    <source>
        <strain evidence="16">DSM 22082</strain>
    </source>
</reference>
<dbReference type="GO" id="GO:0032259">
    <property type="term" value="P:methylation"/>
    <property type="evidence" value="ECO:0007669"/>
    <property type="project" value="UniProtKB-KW"/>
</dbReference>
<evidence type="ECO:0000256" key="8">
    <source>
        <dbReference type="ARBA" id="ARBA00022833"/>
    </source>
</evidence>
<dbReference type="STRING" id="629680.SAMN04489751_4076"/>
<comment type="catalytic activity">
    <reaction evidence="1">
        <text>Hydrolysis of alkylated DNA, releasing 3-methyladenine, 3-methylguanine, 7-methylguanine and 7-methyladenine.</text>
        <dbReference type="EC" id="3.2.2.21"/>
    </reaction>
</comment>
<keyword evidence="7" id="KW-0227">DNA damage</keyword>
<dbReference type="InterPro" id="IPR011257">
    <property type="entry name" value="DNA_glycosylase"/>
</dbReference>
<dbReference type="Gene3D" id="3.30.310.20">
    <property type="entry name" value="DNA-3-methyladenine glycosylase AlkA, N-terminal domain"/>
    <property type="match status" value="1"/>
</dbReference>
<evidence type="ECO:0000256" key="10">
    <source>
        <dbReference type="ARBA" id="ARBA00023125"/>
    </source>
</evidence>
<dbReference type="GO" id="GO:0005737">
    <property type="term" value="C:cytoplasm"/>
    <property type="evidence" value="ECO:0007669"/>
    <property type="project" value="TreeGrafter"/>
</dbReference>
<keyword evidence="9" id="KW-0805">Transcription regulation</keyword>
<dbReference type="GO" id="GO:0008270">
    <property type="term" value="F:zinc ion binding"/>
    <property type="evidence" value="ECO:0007669"/>
    <property type="project" value="InterPro"/>
</dbReference>
<dbReference type="InterPro" id="IPR023170">
    <property type="entry name" value="HhH_base_excis_C"/>
</dbReference>
<dbReference type="SUPFAM" id="SSF48150">
    <property type="entry name" value="DNA-glycosylase"/>
    <property type="match status" value="1"/>
</dbReference>
<gene>
    <name evidence="16" type="ORF">SAMN04489751_4076</name>
</gene>
<dbReference type="Pfam" id="PF06029">
    <property type="entry name" value="AlkA_N"/>
    <property type="match status" value="1"/>
</dbReference>